<evidence type="ECO:0000256" key="2">
    <source>
        <dbReference type="ARBA" id="ARBA00012438"/>
    </source>
</evidence>
<feature type="domain" description="Histidine kinase" evidence="13">
    <location>
        <begin position="148"/>
        <end position="371"/>
    </location>
</feature>
<dbReference type="GO" id="GO:0005524">
    <property type="term" value="F:ATP binding"/>
    <property type="evidence" value="ECO:0007669"/>
    <property type="project" value="UniProtKB-KW"/>
</dbReference>
<keyword evidence="4" id="KW-0808">Transferase</keyword>
<evidence type="ECO:0000256" key="7">
    <source>
        <dbReference type="ARBA" id="ARBA00022840"/>
    </source>
</evidence>
<protein>
    <recommendedName>
        <fullName evidence="10">Sensory/regulatory protein RpfC</fullName>
        <ecNumber evidence="2">2.7.13.3</ecNumber>
    </recommendedName>
</protein>
<dbReference type="STRING" id="596152.DesU5LDRAFT_2338"/>
<dbReference type="InterPro" id="IPR003594">
    <property type="entry name" value="HATPase_dom"/>
</dbReference>
<gene>
    <name evidence="17" type="ORF">DesU5LDRAFT_2338</name>
</gene>
<feature type="domain" description="PAS" evidence="15">
    <location>
        <begin position="4"/>
        <end position="74"/>
    </location>
</feature>
<dbReference type="FunFam" id="1.10.287.130:FF:000002">
    <property type="entry name" value="Two-component osmosensing histidine kinase"/>
    <property type="match status" value="1"/>
</dbReference>
<evidence type="ECO:0000256" key="5">
    <source>
        <dbReference type="ARBA" id="ARBA00022741"/>
    </source>
</evidence>
<dbReference type="PROSITE" id="PS50112">
    <property type="entry name" value="PAS"/>
    <property type="match status" value="1"/>
</dbReference>
<organism evidence="17">
    <name type="scientific">Desulfovibrio sp. U5L</name>
    <dbReference type="NCBI Taxonomy" id="596152"/>
    <lineage>
        <taxon>Bacteria</taxon>
        <taxon>Pseudomonadati</taxon>
        <taxon>Thermodesulfobacteriota</taxon>
        <taxon>Desulfovibrionia</taxon>
        <taxon>Desulfovibrionales</taxon>
        <taxon>Desulfovibrionaceae</taxon>
        <taxon>Desulfovibrio</taxon>
    </lineage>
</organism>
<keyword evidence="8" id="KW-0902">Two-component regulatory system</keyword>
<dbReference type="PANTHER" id="PTHR45339:SF3">
    <property type="entry name" value="HISTIDINE KINASE"/>
    <property type="match status" value="1"/>
</dbReference>
<sequence length="535" mass="58630">MQKMEMSFGIFFDQEAVGIVQVDLEGSIIAANGKYCDITGYGMEEIERQQFLNFTHPSDRNIQIKQTKNIIDGHIRTFDIEKRYCRKDGTEIWVRLTVCSDRDGQGRPTTLIAFVQDITDRIEREKWLRQAREEAERANRAKSEFLANMSHEIRTPMNGVIGMTDLLLVTGISGPAREYLQLIKQSGTSLLQIINDILDLSKIESGKFVLDCQAFSLRDSLETILHPLCLSAMNKGLDFRQTIAADSPDRLLGDKGRLGQVLTNLVGNAIKFTEKGMVRLSVEPAPEASPPQMVRFLFRVADDGIGIPAERLTEIFEPFSQVVKSGPAAGGGTGLGLSISKCLVGMMAGRIWVESTVGKGSTFGFTAQFALDQGKKGCCPVAQRPMDPAIRSGLAILLAEDEPINRRVAVELLLLRGHTVETAQSGGEVLAKLREAPFDLVLMDVRMPDMDGMEAVRAIRRGEAGADKAGIPVVALTAYALKNDRERFLAAGMDDYLAKPLDLDALDRILERIASDGQTDDSGTGDRCVPGKPGP</sequence>
<reference evidence="17" key="1">
    <citation type="submission" date="2011-11" db="EMBL/GenBank/DDBJ databases">
        <title>Improved High-Quality Draft sequence of Desulfovibrio sp. U5L.</title>
        <authorList>
            <consortium name="US DOE Joint Genome Institute"/>
            <person name="Lucas S."/>
            <person name="Han J."/>
            <person name="Lapidus A."/>
            <person name="Cheng J.-F."/>
            <person name="Goodwin L."/>
            <person name="Pitluck S."/>
            <person name="Peters L."/>
            <person name="Ovchinnikova G."/>
            <person name="Held B."/>
            <person name="Detter J.C."/>
            <person name="Han C."/>
            <person name="Tapia R."/>
            <person name="Land M."/>
            <person name="Hauser L."/>
            <person name="Kyrpides N."/>
            <person name="Ivanova N."/>
            <person name="Pagani I."/>
            <person name="Gabster J."/>
            <person name="Walker C."/>
            <person name="Stolyar S."/>
            <person name="Stahl D."/>
            <person name="Arkin A."/>
            <person name="Dehal P."/>
            <person name="Hazen T."/>
            <person name="Woyke T."/>
        </authorList>
    </citation>
    <scope>NUCLEOTIDE SEQUENCE [LARGE SCALE GENOMIC DNA]</scope>
    <source>
        <strain evidence="17">U5L</strain>
    </source>
</reference>
<keyword evidence="5" id="KW-0547">Nucleotide-binding</keyword>
<evidence type="ECO:0000259" key="15">
    <source>
        <dbReference type="PROSITE" id="PS50112"/>
    </source>
</evidence>
<feature type="region of interest" description="Disordered" evidence="12">
    <location>
        <begin position="514"/>
        <end position="535"/>
    </location>
</feature>
<evidence type="ECO:0000256" key="11">
    <source>
        <dbReference type="PROSITE-ProRule" id="PRU00169"/>
    </source>
</evidence>
<dbReference type="FunFam" id="3.30.565.10:FF:000010">
    <property type="entry name" value="Sensor histidine kinase RcsC"/>
    <property type="match status" value="1"/>
</dbReference>
<evidence type="ECO:0000256" key="3">
    <source>
        <dbReference type="ARBA" id="ARBA00022553"/>
    </source>
</evidence>
<evidence type="ECO:0000259" key="14">
    <source>
        <dbReference type="PROSITE" id="PS50110"/>
    </source>
</evidence>
<dbReference type="EC" id="2.7.13.3" evidence="2"/>
<evidence type="ECO:0000256" key="1">
    <source>
        <dbReference type="ARBA" id="ARBA00000085"/>
    </source>
</evidence>
<dbReference type="SUPFAM" id="SSF55874">
    <property type="entry name" value="ATPase domain of HSP90 chaperone/DNA topoisomerase II/histidine kinase"/>
    <property type="match status" value="1"/>
</dbReference>
<dbReference type="Gene3D" id="3.30.565.10">
    <property type="entry name" value="Histidine kinase-like ATPase, C-terminal domain"/>
    <property type="match status" value="1"/>
</dbReference>
<dbReference type="InterPro" id="IPR000014">
    <property type="entry name" value="PAS"/>
</dbReference>
<dbReference type="InterPro" id="IPR035965">
    <property type="entry name" value="PAS-like_dom_sf"/>
</dbReference>
<keyword evidence="6" id="KW-0418">Kinase</keyword>
<dbReference type="CDD" id="cd00082">
    <property type="entry name" value="HisKA"/>
    <property type="match status" value="1"/>
</dbReference>
<evidence type="ECO:0000256" key="8">
    <source>
        <dbReference type="ARBA" id="ARBA00023012"/>
    </source>
</evidence>
<evidence type="ECO:0000256" key="12">
    <source>
        <dbReference type="SAM" id="MobiDB-lite"/>
    </source>
</evidence>
<evidence type="ECO:0000256" key="10">
    <source>
        <dbReference type="ARBA" id="ARBA00068150"/>
    </source>
</evidence>
<dbReference type="InterPro" id="IPR001610">
    <property type="entry name" value="PAC"/>
</dbReference>
<dbReference type="PANTHER" id="PTHR45339">
    <property type="entry name" value="HYBRID SIGNAL TRANSDUCTION HISTIDINE KINASE J"/>
    <property type="match status" value="1"/>
</dbReference>
<evidence type="ECO:0000256" key="9">
    <source>
        <dbReference type="ARBA" id="ARBA00064003"/>
    </source>
</evidence>
<keyword evidence="7" id="KW-0067">ATP-binding</keyword>
<dbReference type="Pfam" id="PF13426">
    <property type="entry name" value="PAS_9"/>
    <property type="match status" value="1"/>
</dbReference>
<dbReference type="Pfam" id="PF00512">
    <property type="entry name" value="HisKA"/>
    <property type="match status" value="1"/>
</dbReference>
<dbReference type="SUPFAM" id="SSF47384">
    <property type="entry name" value="Homodimeric domain of signal transducing histidine kinase"/>
    <property type="match status" value="1"/>
</dbReference>
<dbReference type="eggNOG" id="COG5002">
    <property type="taxonomic scope" value="Bacteria"/>
</dbReference>
<feature type="modified residue" description="4-aspartylphosphate" evidence="11">
    <location>
        <position position="444"/>
    </location>
</feature>
<dbReference type="SMART" id="SM00388">
    <property type="entry name" value="HisKA"/>
    <property type="match status" value="1"/>
</dbReference>
<evidence type="ECO:0000256" key="6">
    <source>
        <dbReference type="ARBA" id="ARBA00022777"/>
    </source>
</evidence>
<dbReference type="SMART" id="SM00091">
    <property type="entry name" value="PAS"/>
    <property type="match status" value="1"/>
</dbReference>
<dbReference type="EMBL" id="JH600068">
    <property type="protein sequence ID" value="EIG54004.1"/>
    <property type="molecule type" value="Genomic_DNA"/>
</dbReference>
<dbReference type="Pfam" id="PF00072">
    <property type="entry name" value="Response_reg"/>
    <property type="match status" value="1"/>
</dbReference>
<dbReference type="PROSITE" id="PS50109">
    <property type="entry name" value="HIS_KIN"/>
    <property type="match status" value="1"/>
</dbReference>
<dbReference type="HOGENOM" id="CLU_000445_114_15_7"/>
<evidence type="ECO:0000259" key="13">
    <source>
        <dbReference type="PROSITE" id="PS50109"/>
    </source>
</evidence>
<dbReference type="NCBIfam" id="TIGR00229">
    <property type="entry name" value="sensory_box"/>
    <property type="match status" value="1"/>
</dbReference>
<dbReference type="PROSITE" id="PS50110">
    <property type="entry name" value="RESPONSE_REGULATORY"/>
    <property type="match status" value="1"/>
</dbReference>
<dbReference type="AlphaFoldDB" id="I2Q2J8"/>
<keyword evidence="3 11" id="KW-0597">Phosphoprotein</keyword>
<dbReference type="InterPro" id="IPR003661">
    <property type="entry name" value="HisK_dim/P_dom"/>
</dbReference>
<dbReference type="CDD" id="cd00130">
    <property type="entry name" value="PAS"/>
    <property type="match status" value="1"/>
</dbReference>
<dbReference type="GO" id="GO:0000155">
    <property type="term" value="F:phosphorelay sensor kinase activity"/>
    <property type="evidence" value="ECO:0007669"/>
    <property type="project" value="InterPro"/>
</dbReference>
<accession>I2Q2J8</accession>
<dbReference type="SUPFAM" id="SSF52172">
    <property type="entry name" value="CheY-like"/>
    <property type="match status" value="1"/>
</dbReference>
<comment type="catalytic activity">
    <reaction evidence="1">
        <text>ATP + protein L-histidine = ADP + protein N-phospho-L-histidine.</text>
        <dbReference type="EC" id="2.7.13.3"/>
    </reaction>
</comment>
<dbReference type="OrthoDB" id="5383323at2"/>
<dbReference type="SUPFAM" id="SSF55785">
    <property type="entry name" value="PYP-like sensor domain (PAS domain)"/>
    <property type="match status" value="1"/>
</dbReference>
<dbReference type="PROSITE" id="PS50113">
    <property type="entry name" value="PAC"/>
    <property type="match status" value="1"/>
</dbReference>
<proteinExistence type="predicted"/>
<dbReference type="CDD" id="cd17546">
    <property type="entry name" value="REC_hyHK_CKI1_RcsC-like"/>
    <property type="match status" value="1"/>
</dbReference>
<dbReference type="SMART" id="SM00086">
    <property type="entry name" value="PAC"/>
    <property type="match status" value="1"/>
</dbReference>
<dbReference type="SMART" id="SM00387">
    <property type="entry name" value="HATPase_c"/>
    <property type="match status" value="1"/>
</dbReference>
<dbReference type="Pfam" id="PF02518">
    <property type="entry name" value="HATPase_c"/>
    <property type="match status" value="1"/>
</dbReference>
<dbReference type="SMART" id="SM00448">
    <property type="entry name" value="REC"/>
    <property type="match status" value="1"/>
</dbReference>
<name>I2Q2J8_9BACT</name>
<feature type="domain" description="PAC" evidence="16">
    <location>
        <begin position="78"/>
        <end position="130"/>
    </location>
</feature>
<dbReference type="InterPro" id="IPR004358">
    <property type="entry name" value="Sig_transdc_His_kin-like_C"/>
</dbReference>
<dbReference type="InterPro" id="IPR005467">
    <property type="entry name" value="His_kinase_dom"/>
</dbReference>
<feature type="domain" description="Response regulatory" evidence="14">
    <location>
        <begin position="395"/>
        <end position="514"/>
    </location>
</feature>
<dbReference type="InterPro" id="IPR001789">
    <property type="entry name" value="Sig_transdc_resp-reg_receiver"/>
</dbReference>
<dbReference type="Gene3D" id="3.40.50.2300">
    <property type="match status" value="1"/>
</dbReference>
<comment type="subunit">
    <text evidence="9">At low DSF concentrations, interacts with RpfF.</text>
</comment>
<dbReference type="Gene3D" id="1.10.287.130">
    <property type="match status" value="1"/>
</dbReference>
<feature type="compositionally biased region" description="Low complexity" evidence="12">
    <location>
        <begin position="515"/>
        <end position="526"/>
    </location>
</feature>
<dbReference type="Gene3D" id="3.30.450.20">
    <property type="entry name" value="PAS domain"/>
    <property type="match status" value="1"/>
</dbReference>
<evidence type="ECO:0000259" key="16">
    <source>
        <dbReference type="PROSITE" id="PS50113"/>
    </source>
</evidence>
<evidence type="ECO:0000313" key="17">
    <source>
        <dbReference type="EMBL" id="EIG54004.1"/>
    </source>
</evidence>
<dbReference type="InterPro" id="IPR036890">
    <property type="entry name" value="HATPase_C_sf"/>
</dbReference>
<dbReference type="InterPro" id="IPR000700">
    <property type="entry name" value="PAS-assoc_C"/>
</dbReference>
<dbReference type="InterPro" id="IPR011006">
    <property type="entry name" value="CheY-like_superfamily"/>
</dbReference>
<dbReference type="PRINTS" id="PR00344">
    <property type="entry name" value="BCTRLSENSOR"/>
</dbReference>
<dbReference type="InterPro" id="IPR036097">
    <property type="entry name" value="HisK_dim/P_sf"/>
</dbReference>
<evidence type="ECO:0000256" key="4">
    <source>
        <dbReference type="ARBA" id="ARBA00022679"/>
    </source>
</evidence>